<dbReference type="RefSeq" id="XP_068361012.1">
    <property type="nucleotide sequence ID" value="XM_068503333.1"/>
</dbReference>
<dbReference type="AlphaFoldDB" id="A0A1J4KDT5"/>
<sequence>MRPAKKSKFAKKNQTNNFPLDFYNRAFAILAYTYGSGPDQSYILPEPAEEVTVKEENRQPFQSRIVDLRLRRNQDQREKVQIEHDEKIQNSYEKYEQMIINSSEDIESVFEPEQAVRPDVPLYLQNIHNDERINSWKYRRKKRPHPMDMKKIEKEYTARLNKSREIGVKRATNRAQLYQQQCGNSCQTDTDQNSSDNYYEVYD</sequence>
<evidence type="ECO:0000313" key="2">
    <source>
        <dbReference type="EMBL" id="OHT07876.1"/>
    </source>
</evidence>
<dbReference type="VEuPathDB" id="TrichDB:TRFO_23736"/>
<accession>A0A1J4KDT5</accession>
<evidence type="ECO:0000313" key="3">
    <source>
        <dbReference type="Proteomes" id="UP000179807"/>
    </source>
</evidence>
<keyword evidence="3" id="KW-1185">Reference proteome</keyword>
<organism evidence="2 3">
    <name type="scientific">Tritrichomonas foetus</name>
    <dbReference type="NCBI Taxonomy" id="1144522"/>
    <lineage>
        <taxon>Eukaryota</taxon>
        <taxon>Metamonada</taxon>
        <taxon>Parabasalia</taxon>
        <taxon>Tritrichomonadida</taxon>
        <taxon>Tritrichomonadidae</taxon>
        <taxon>Tritrichomonas</taxon>
    </lineage>
</organism>
<dbReference type="GeneID" id="94838037"/>
<dbReference type="OrthoDB" id="10639413at2759"/>
<gene>
    <name evidence="2" type="ORF">TRFO_23736</name>
</gene>
<proteinExistence type="predicted"/>
<feature type="region of interest" description="Disordered" evidence="1">
    <location>
        <begin position="181"/>
        <end position="203"/>
    </location>
</feature>
<feature type="compositionally biased region" description="Polar residues" evidence="1">
    <location>
        <begin position="181"/>
        <end position="197"/>
    </location>
</feature>
<evidence type="ECO:0000256" key="1">
    <source>
        <dbReference type="SAM" id="MobiDB-lite"/>
    </source>
</evidence>
<comment type="caution">
    <text evidence="2">The sequence shown here is derived from an EMBL/GenBank/DDBJ whole genome shotgun (WGS) entry which is preliminary data.</text>
</comment>
<dbReference type="EMBL" id="MLAK01000683">
    <property type="protein sequence ID" value="OHT07876.1"/>
    <property type="molecule type" value="Genomic_DNA"/>
</dbReference>
<dbReference type="Proteomes" id="UP000179807">
    <property type="component" value="Unassembled WGS sequence"/>
</dbReference>
<name>A0A1J4KDT5_9EUKA</name>
<reference evidence="2" key="1">
    <citation type="submission" date="2016-10" db="EMBL/GenBank/DDBJ databases">
        <authorList>
            <person name="Benchimol M."/>
            <person name="Almeida L.G."/>
            <person name="Vasconcelos A.T."/>
            <person name="Perreira-Neves A."/>
            <person name="Rosa I.A."/>
            <person name="Tasca T."/>
            <person name="Bogo M.R."/>
            <person name="de Souza W."/>
        </authorList>
    </citation>
    <scope>NUCLEOTIDE SEQUENCE [LARGE SCALE GENOMIC DNA]</scope>
    <source>
        <strain evidence="2">K</strain>
    </source>
</reference>
<protein>
    <submittedName>
        <fullName evidence="2">Uncharacterized protein</fullName>
    </submittedName>
</protein>